<dbReference type="RefSeq" id="WP_155468609.1">
    <property type="nucleotide sequence ID" value="NZ_BMKG01000006.1"/>
</dbReference>
<keyword evidence="4" id="KW-0378">Hydrolase</keyword>
<dbReference type="EMBL" id="WNKZ01000001">
    <property type="protein sequence ID" value="MTV51255.1"/>
    <property type="molecule type" value="Genomic_DNA"/>
</dbReference>
<evidence type="ECO:0000313" key="3">
    <source>
        <dbReference type="EMBL" id="GGB96978.1"/>
    </source>
</evidence>
<dbReference type="InterPro" id="IPR001466">
    <property type="entry name" value="Beta-lactam-related"/>
</dbReference>
<dbReference type="PANTHER" id="PTHR43283">
    <property type="entry name" value="BETA-LACTAMASE-RELATED"/>
    <property type="match status" value="1"/>
</dbReference>
<evidence type="ECO:0000256" key="1">
    <source>
        <dbReference type="SAM" id="SignalP"/>
    </source>
</evidence>
<evidence type="ECO:0000313" key="6">
    <source>
        <dbReference type="Proteomes" id="UP000622638"/>
    </source>
</evidence>
<protein>
    <submittedName>
        <fullName evidence="4">Serine hydrolase</fullName>
    </submittedName>
</protein>
<dbReference type="Proteomes" id="UP000622638">
    <property type="component" value="Unassembled WGS sequence"/>
</dbReference>
<keyword evidence="1" id="KW-0732">Signal</keyword>
<dbReference type="PANTHER" id="PTHR43283:SF3">
    <property type="entry name" value="BETA-LACTAMASE FAMILY PROTEIN (AFU_ORTHOLOGUE AFUA_5G07500)"/>
    <property type="match status" value="1"/>
</dbReference>
<evidence type="ECO:0000259" key="2">
    <source>
        <dbReference type="Pfam" id="PF00144"/>
    </source>
</evidence>
<feature type="chain" id="PRO_5026200688" evidence="1">
    <location>
        <begin position="23"/>
        <end position="441"/>
    </location>
</feature>
<feature type="domain" description="Beta-lactamase-related" evidence="2">
    <location>
        <begin position="45"/>
        <end position="410"/>
    </location>
</feature>
<dbReference type="Proteomes" id="UP000430634">
    <property type="component" value="Unassembled WGS sequence"/>
</dbReference>
<dbReference type="GO" id="GO:0016787">
    <property type="term" value="F:hydrolase activity"/>
    <property type="evidence" value="ECO:0007669"/>
    <property type="project" value="UniProtKB-KW"/>
</dbReference>
<dbReference type="AlphaFoldDB" id="A0A6I3SRD8"/>
<accession>A0A6I3SRD8</accession>
<dbReference type="SUPFAM" id="SSF56601">
    <property type="entry name" value="beta-lactamase/transpeptidase-like"/>
    <property type="match status" value="1"/>
</dbReference>
<dbReference type="EMBL" id="BMKG01000006">
    <property type="protein sequence ID" value="GGB96978.1"/>
    <property type="molecule type" value="Genomic_DNA"/>
</dbReference>
<organism evidence="4 5">
    <name type="scientific">Pseudoduganella buxea</name>
    <dbReference type="NCBI Taxonomy" id="1949069"/>
    <lineage>
        <taxon>Bacteria</taxon>
        <taxon>Pseudomonadati</taxon>
        <taxon>Pseudomonadota</taxon>
        <taxon>Betaproteobacteria</taxon>
        <taxon>Burkholderiales</taxon>
        <taxon>Oxalobacteraceae</taxon>
        <taxon>Telluria group</taxon>
        <taxon>Pseudoduganella</taxon>
    </lineage>
</organism>
<gene>
    <name evidence="3" type="ORF">GCM10011572_18630</name>
    <name evidence="4" type="ORF">GM672_00765</name>
</gene>
<dbReference type="InterPro" id="IPR050789">
    <property type="entry name" value="Diverse_Enzym_Activities"/>
</dbReference>
<comment type="caution">
    <text evidence="4">The sequence shown here is derived from an EMBL/GenBank/DDBJ whole genome shotgun (WGS) entry which is preliminary data.</text>
</comment>
<reference evidence="3" key="1">
    <citation type="journal article" date="2014" name="Int. J. Syst. Evol. Microbiol.">
        <title>Complete genome of a new Firmicutes species belonging to the dominant human colonic microbiota ('Ruminococcus bicirculans') reveals two chromosomes and a selective capacity to utilize plant glucans.</title>
        <authorList>
            <consortium name="NISC Comparative Sequencing Program"/>
            <person name="Wegmann U."/>
            <person name="Louis P."/>
            <person name="Goesmann A."/>
            <person name="Henrissat B."/>
            <person name="Duncan S.H."/>
            <person name="Flint H.J."/>
        </authorList>
    </citation>
    <scope>NUCLEOTIDE SEQUENCE</scope>
    <source>
        <strain evidence="3">CGMCC 1.15931</strain>
    </source>
</reference>
<dbReference type="InterPro" id="IPR012338">
    <property type="entry name" value="Beta-lactam/transpept-like"/>
</dbReference>
<dbReference type="OrthoDB" id="9801061at2"/>
<keyword evidence="6" id="KW-1185">Reference proteome</keyword>
<reference evidence="3" key="4">
    <citation type="submission" date="2024-05" db="EMBL/GenBank/DDBJ databases">
        <authorList>
            <person name="Sun Q."/>
            <person name="Zhou Y."/>
        </authorList>
    </citation>
    <scope>NUCLEOTIDE SEQUENCE</scope>
    <source>
        <strain evidence="3">CGMCC 1.15931</strain>
    </source>
</reference>
<reference evidence="6" key="2">
    <citation type="journal article" date="2019" name="Int. J. Syst. Evol. Microbiol.">
        <title>The Global Catalogue of Microorganisms (GCM) 10K type strain sequencing project: providing services to taxonomists for standard genome sequencing and annotation.</title>
        <authorList>
            <consortium name="The Broad Institute Genomics Platform"/>
            <consortium name="The Broad Institute Genome Sequencing Center for Infectious Disease"/>
            <person name="Wu L."/>
            <person name="Ma J."/>
        </authorList>
    </citation>
    <scope>NUCLEOTIDE SEQUENCE [LARGE SCALE GENOMIC DNA]</scope>
    <source>
        <strain evidence="6">CGMCC 1.15931</strain>
    </source>
</reference>
<dbReference type="Pfam" id="PF00144">
    <property type="entry name" value="Beta-lactamase"/>
    <property type="match status" value="1"/>
</dbReference>
<name>A0A6I3SRD8_9BURK</name>
<feature type="signal peptide" evidence="1">
    <location>
        <begin position="1"/>
        <end position="22"/>
    </location>
</feature>
<reference evidence="4 5" key="3">
    <citation type="submission" date="2019-11" db="EMBL/GenBank/DDBJ databases">
        <title>Type strains purchased from KCTC, JCM and DSMZ.</title>
        <authorList>
            <person name="Lu H."/>
        </authorList>
    </citation>
    <scope>NUCLEOTIDE SEQUENCE [LARGE SCALE GENOMIC DNA]</scope>
    <source>
        <strain evidence="4 5">KCTC 52429</strain>
    </source>
</reference>
<sequence length="441" mass="47180">MGTPWRAVLGAVLLGGAGQAVAVPPAHEALTRELAAIVADPGKPLSGLSVLAMRGGEVVYEGQSGRARIATNGAGADLPVTPRTMFRIASVSKMMTTLALMQLVERGDVSLDADASRYLGFTLRNPHFPDRVITLRQLLTHTSSLRDDAGYSFGAGTALQDVLVREPKAWAADRAPGSYFTYCNLGWGVIGTVMERVTGERFDRLMQRLLLAPLGLRGGYNPAAFSADELADTATLYRRRTTDTEVWNSAGPWIAQVDDYGVRPPVPPAGIDRYVVGTNATLFSPTGGLRISARDLGTVMRMLVDGGRHGGRQLLLPETLAQMFSAQWTYRDPASGDTLNGLYHSWGLGTQRFTDVAGRGNRLVDGAHFEAVGHLGEAYGLVATFAVDLARGDGMVTLIGGFGSDPERDPGSYSALTRAEERILTTLYRGAIAPAPHDPRL</sequence>
<proteinExistence type="predicted"/>
<dbReference type="Gene3D" id="3.40.710.10">
    <property type="entry name" value="DD-peptidase/beta-lactamase superfamily"/>
    <property type="match status" value="1"/>
</dbReference>
<evidence type="ECO:0000313" key="4">
    <source>
        <dbReference type="EMBL" id="MTV51255.1"/>
    </source>
</evidence>
<evidence type="ECO:0000313" key="5">
    <source>
        <dbReference type="Proteomes" id="UP000430634"/>
    </source>
</evidence>